<evidence type="ECO:0000313" key="1">
    <source>
        <dbReference type="EMBL" id="MCK8490404.1"/>
    </source>
</evidence>
<reference evidence="1 2" key="1">
    <citation type="submission" date="2022-04" db="EMBL/GenBank/DDBJ databases">
        <title>Spirosoma sp. strain RP8 genome sequencing and assembly.</title>
        <authorList>
            <person name="Jung Y."/>
        </authorList>
    </citation>
    <scope>NUCLEOTIDE SEQUENCE [LARGE SCALE GENOMIC DNA]</scope>
    <source>
        <strain evidence="1 2">RP8</strain>
    </source>
</reference>
<dbReference type="RefSeq" id="WP_248475244.1">
    <property type="nucleotide sequence ID" value="NZ_JALPRF010000001.1"/>
</dbReference>
<dbReference type="Proteomes" id="UP001202180">
    <property type="component" value="Unassembled WGS sequence"/>
</dbReference>
<protein>
    <recommendedName>
        <fullName evidence="3">DUF2383 domain-containing protein</fullName>
    </recommendedName>
</protein>
<evidence type="ECO:0000313" key="2">
    <source>
        <dbReference type="Proteomes" id="UP001202180"/>
    </source>
</evidence>
<accession>A0ABT0HE25</accession>
<dbReference type="EMBL" id="JALPRF010000001">
    <property type="protein sequence ID" value="MCK8490404.1"/>
    <property type="molecule type" value="Genomic_DNA"/>
</dbReference>
<comment type="caution">
    <text evidence="1">The sequence shown here is derived from an EMBL/GenBank/DDBJ whole genome shotgun (WGS) entry which is preliminary data.</text>
</comment>
<keyword evidence="2" id="KW-1185">Reference proteome</keyword>
<gene>
    <name evidence="1" type="ORF">M0L20_00995</name>
</gene>
<sequence length="161" mass="18811">MRNANQSFHKALDQYVFGIANKFIDSADPATQSELMNLVAQLDLVSHTGEAVDDKSAQPESEWQHILNKPVDWQSVHKQWLVGVMQQRTKRNEHYIDNLNQAIRNTAIRLQQTQDTFLREPYRSNLIHRHQLTLDYLQQHLSEVQNAHQFNLKQLDQLLSS</sequence>
<name>A0ABT0HE25_9BACT</name>
<evidence type="ECO:0008006" key="3">
    <source>
        <dbReference type="Google" id="ProtNLM"/>
    </source>
</evidence>
<organism evidence="1 2">
    <name type="scientific">Spirosoma liriopis</name>
    <dbReference type="NCBI Taxonomy" id="2937440"/>
    <lineage>
        <taxon>Bacteria</taxon>
        <taxon>Pseudomonadati</taxon>
        <taxon>Bacteroidota</taxon>
        <taxon>Cytophagia</taxon>
        <taxon>Cytophagales</taxon>
        <taxon>Cytophagaceae</taxon>
        <taxon>Spirosoma</taxon>
    </lineage>
</organism>
<proteinExistence type="predicted"/>